<gene>
    <name evidence="1" type="ORF">LCGC14_1023850</name>
</gene>
<evidence type="ECO:0000313" key="1">
    <source>
        <dbReference type="EMBL" id="KKN11713.1"/>
    </source>
</evidence>
<sequence>MKFLRKTSFVCYALDNSATYPASIWDGDSGNRDSDDGVQAAPDHRDWGRMIGEMQAVQRSNQGIDPDNALNSVGAVTSKTGLSVVERGNAGIHKTILTLDSMSMISTDATTNGAHTSQSLYTFPEGHIVILGAHQVYPLGSIIAPNAGGDGYADDADLGIGVGSAAVVAAVGLTTTEENICAEADVDLTTLTSDAIESSVNSALVPLDGSASAIVAYLNSSTLDDADHGTIADALVVSGTITILWTCIGND</sequence>
<comment type="caution">
    <text evidence="1">The sequence shown here is derived from an EMBL/GenBank/DDBJ whole genome shotgun (WGS) entry which is preliminary data.</text>
</comment>
<organism evidence="1">
    <name type="scientific">marine sediment metagenome</name>
    <dbReference type="NCBI Taxonomy" id="412755"/>
    <lineage>
        <taxon>unclassified sequences</taxon>
        <taxon>metagenomes</taxon>
        <taxon>ecological metagenomes</taxon>
    </lineage>
</organism>
<name>A0A0F9R2G9_9ZZZZ</name>
<reference evidence="1" key="1">
    <citation type="journal article" date="2015" name="Nature">
        <title>Complex archaea that bridge the gap between prokaryotes and eukaryotes.</title>
        <authorList>
            <person name="Spang A."/>
            <person name="Saw J.H."/>
            <person name="Jorgensen S.L."/>
            <person name="Zaremba-Niedzwiedzka K."/>
            <person name="Martijn J."/>
            <person name="Lind A.E."/>
            <person name="van Eijk R."/>
            <person name="Schleper C."/>
            <person name="Guy L."/>
            <person name="Ettema T.J."/>
        </authorList>
    </citation>
    <scope>NUCLEOTIDE SEQUENCE</scope>
</reference>
<dbReference type="AlphaFoldDB" id="A0A0F9R2G9"/>
<dbReference type="EMBL" id="LAZR01004107">
    <property type="protein sequence ID" value="KKN11713.1"/>
    <property type="molecule type" value="Genomic_DNA"/>
</dbReference>
<proteinExistence type="predicted"/>
<protein>
    <submittedName>
        <fullName evidence="1">Uncharacterized protein</fullName>
    </submittedName>
</protein>
<accession>A0A0F9R2G9</accession>